<dbReference type="EMBL" id="SJPN01000004">
    <property type="protein sequence ID" value="TWU02311.1"/>
    <property type="molecule type" value="Genomic_DNA"/>
</dbReference>
<evidence type="ECO:0000313" key="2">
    <source>
        <dbReference type="Proteomes" id="UP000320176"/>
    </source>
</evidence>
<reference evidence="1 2" key="1">
    <citation type="submission" date="2019-02" db="EMBL/GenBank/DDBJ databases">
        <title>Deep-cultivation of Planctomycetes and their phenomic and genomic characterization uncovers novel biology.</title>
        <authorList>
            <person name="Wiegand S."/>
            <person name="Jogler M."/>
            <person name="Boedeker C."/>
            <person name="Pinto D."/>
            <person name="Vollmers J."/>
            <person name="Rivas-Marin E."/>
            <person name="Kohn T."/>
            <person name="Peeters S.H."/>
            <person name="Heuer A."/>
            <person name="Rast P."/>
            <person name="Oberbeckmann S."/>
            <person name="Bunk B."/>
            <person name="Jeske O."/>
            <person name="Meyerdierks A."/>
            <person name="Storesund J.E."/>
            <person name="Kallscheuer N."/>
            <person name="Luecker S."/>
            <person name="Lage O.M."/>
            <person name="Pohl T."/>
            <person name="Merkel B.J."/>
            <person name="Hornburger P."/>
            <person name="Mueller R.-W."/>
            <person name="Bruemmer F."/>
            <person name="Labrenz M."/>
            <person name="Spormann A.M."/>
            <person name="Op Den Camp H."/>
            <person name="Overmann J."/>
            <person name="Amann R."/>
            <person name="Jetten M.S.M."/>
            <person name="Mascher T."/>
            <person name="Medema M.H."/>
            <person name="Devos D.P."/>
            <person name="Kaster A.-K."/>
            <person name="Ovreas L."/>
            <person name="Rohde M."/>
            <person name="Galperin M.Y."/>
            <person name="Jogler C."/>
        </authorList>
    </citation>
    <scope>NUCLEOTIDE SEQUENCE [LARGE SCALE GENOMIC DNA]</scope>
    <source>
        <strain evidence="1 2">Pla52n</strain>
    </source>
</reference>
<dbReference type="Proteomes" id="UP000320176">
    <property type="component" value="Unassembled WGS sequence"/>
</dbReference>
<evidence type="ECO:0000313" key="1">
    <source>
        <dbReference type="EMBL" id="TWU02311.1"/>
    </source>
</evidence>
<keyword evidence="2" id="KW-1185">Reference proteome</keyword>
<name>A0A5C6AS34_9BACT</name>
<sequence>MRFDTPAWRTTFTSPLFWCRYFFVDDRFANLPDDHDTPSDIIELNLSPAPSLFINLDGGATLYVSEIVPTTTTTQLGWEDNCHGHPHVFRWPEAWNIARTAGSNSQLDFGNALLLLSLFSPITNADRNEVVPLLRSALQHNSIPYFAADAIIDSCSITDDDFGWLRVGERYSCSGDAAASLRLAENDSFPHDLLQSVLVHTSR</sequence>
<comment type="caution">
    <text evidence="1">The sequence shown here is derived from an EMBL/GenBank/DDBJ whole genome shotgun (WGS) entry which is preliminary data.</text>
</comment>
<dbReference type="OrthoDB" id="2612449at2"/>
<dbReference type="RefSeq" id="WP_146520664.1">
    <property type="nucleotide sequence ID" value="NZ_CP151726.1"/>
</dbReference>
<organism evidence="1 2">
    <name type="scientific">Stieleria varia</name>
    <dbReference type="NCBI Taxonomy" id="2528005"/>
    <lineage>
        <taxon>Bacteria</taxon>
        <taxon>Pseudomonadati</taxon>
        <taxon>Planctomycetota</taxon>
        <taxon>Planctomycetia</taxon>
        <taxon>Pirellulales</taxon>
        <taxon>Pirellulaceae</taxon>
        <taxon>Stieleria</taxon>
    </lineage>
</organism>
<dbReference type="AlphaFoldDB" id="A0A5C6AS34"/>
<accession>A0A5C6AS34</accession>
<gene>
    <name evidence="1" type="ORF">Pla52n_33610</name>
</gene>
<protein>
    <submittedName>
        <fullName evidence="1">Uncharacterized protein</fullName>
    </submittedName>
</protein>
<proteinExistence type="predicted"/>